<dbReference type="Pfam" id="PF01594">
    <property type="entry name" value="AI-2E_transport"/>
    <property type="match status" value="1"/>
</dbReference>
<accession>G2JBS4</accession>
<dbReference type="GO" id="GO:0016020">
    <property type="term" value="C:membrane"/>
    <property type="evidence" value="ECO:0007669"/>
    <property type="project" value="UniProtKB-SubCell"/>
</dbReference>
<keyword evidence="8" id="KW-1185">Reference proteome</keyword>
<evidence type="ECO:0000256" key="1">
    <source>
        <dbReference type="ARBA" id="ARBA00004141"/>
    </source>
</evidence>
<dbReference type="STRING" id="1070319.CAGGBEG34_50005"/>
<feature type="transmembrane region" description="Helical" evidence="6">
    <location>
        <begin position="266"/>
        <end position="290"/>
    </location>
</feature>
<dbReference type="InterPro" id="IPR002549">
    <property type="entry name" value="AI-2E-like"/>
</dbReference>
<protein>
    <submittedName>
        <fullName evidence="7">Putative membrane protein</fullName>
    </submittedName>
</protein>
<evidence type="ECO:0000313" key="8">
    <source>
        <dbReference type="Proteomes" id="UP000054051"/>
    </source>
</evidence>
<evidence type="ECO:0000313" key="7">
    <source>
        <dbReference type="EMBL" id="CCD30229.1"/>
    </source>
</evidence>
<keyword evidence="3 6" id="KW-0812">Transmembrane</keyword>
<feature type="transmembrane region" description="Helical" evidence="6">
    <location>
        <begin position="241"/>
        <end position="259"/>
    </location>
</feature>
<keyword evidence="4 6" id="KW-1133">Transmembrane helix</keyword>
<proteinExistence type="inferred from homology"/>
<dbReference type="AlphaFoldDB" id="G2JBS4"/>
<organism evidence="7 8">
    <name type="scientific">Candidatus Glomeribacter gigasporarum BEG34</name>
    <dbReference type="NCBI Taxonomy" id="1070319"/>
    <lineage>
        <taxon>Bacteria</taxon>
        <taxon>Pseudomonadati</taxon>
        <taxon>Pseudomonadota</taxon>
        <taxon>Betaproteobacteria</taxon>
        <taxon>Burkholderiales</taxon>
        <taxon>Burkholderiaceae</taxon>
        <taxon>Candidatus Glomeribacter</taxon>
    </lineage>
</organism>
<feature type="transmembrane region" description="Helical" evidence="6">
    <location>
        <begin position="33"/>
        <end position="53"/>
    </location>
</feature>
<evidence type="ECO:0000256" key="2">
    <source>
        <dbReference type="ARBA" id="ARBA00009773"/>
    </source>
</evidence>
<feature type="transmembrane region" description="Helical" evidence="6">
    <location>
        <begin position="216"/>
        <end position="235"/>
    </location>
</feature>
<keyword evidence="5 6" id="KW-0472">Membrane</keyword>
<dbReference type="eggNOG" id="COG0628">
    <property type="taxonomic scope" value="Bacteria"/>
</dbReference>
<dbReference type="EMBL" id="CAFB01000080">
    <property type="protein sequence ID" value="CCD30229.1"/>
    <property type="molecule type" value="Genomic_DNA"/>
</dbReference>
<comment type="caution">
    <text evidence="7">The sequence shown here is derived from an EMBL/GenBank/DDBJ whole genome shotgun (WGS) entry which is preliminary data.</text>
</comment>
<name>G2JBS4_9BURK</name>
<feature type="transmembrane region" description="Helical" evidence="6">
    <location>
        <begin position="310"/>
        <end position="338"/>
    </location>
</feature>
<comment type="subcellular location">
    <subcellularLocation>
        <location evidence="1">Membrane</location>
        <topology evidence="1">Multi-pass membrane protein</topology>
    </subcellularLocation>
</comment>
<gene>
    <name evidence="7" type="ORF">CAGGBEG34_50005</name>
</gene>
<evidence type="ECO:0000256" key="5">
    <source>
        <dbReference type="ARBA" id="ARBA00023136"/>
    </source>
</evidence>
<dbReference type="Proteomes" id="UP000054051">
    <property type="component" value="Unassembled WGS sequence"/>
</dbReference>
<sequence length="349" mass="38212">MEERRVRVLDTAAGPSPRLNTVEILSYGLTGGALWLALALKLLGSLLAGLFVFQLIHLIAPHLEKWFPSQRARWVALILLSVIVTAALSLSMISAYSYLQRGAENAQPLPERLMQIIDGARVHLPLWLQEALPDGADELRAQLLDWLKAHYGELRQSGKEAVSALMRIVIGMVLGAMTAVNIVRRANPRPLAAALNRRLYRLSGAFKRIVFAQMKISLVNTALTSLYLLIALPLLGVRLPFSKTLVLMTFVVGLLPVIGNLISNTLIFVLSLSAAGLSVAIASLIFLIVIHKLEYFLNARIIGSEIAARAWELLLAMLVMEAGFGLPGVIAAPIYYAYLKRELAAVKLI</sequence>
<dbReference type="RefSeq" id="WP_006683280.1">
    <property type="nucleotide sequence ID" value="NZ_CAFB01000080.1"/>
</dbReference>
<feature type="transmembrane region" description="Helical" evidence="6">
    <location>
        <begin position="74"/>
        <end position="99"/>
    </location>
</feature>
<evidence type="ECO:0000256" key="3">
    <source>
        <dbReference type="ARBA" id="ARBA00022692"/>
    </source>
</evidence>
<reference evidence="7 8" key="1">
    <citation type="submission" date="2011-08" db="EMBL/GenBank/DDBJ databases">
        <title>The genome of the obligate endobacterium of an arbuscular mycorrhizal fungus reveals an interphylum network of nutritional interactions.</title>
        <authorList>
            <person name="Ghignone S."/>
            <person name="Salvioli A."/>
            <person name="Anca I."/>
            <person name="Lumini E."/>
            <person name="Ortu G."/>
            <person name="Petiti L."/>
            <person name="Cruveiller S."/>
            <person name="Bianciotto V."/>
            <person name="Piffanelli P."/>
            <person name="Lanfranco L."/>
            <person name="Bonfante P."/>
        </authorList>
    </citation>
    <scope>NUCLEOTIDE SEQUENCE [LARGE SCALE GENOMIC DNA]</scope>
    <source>
        <strain evidence="7 8">BEG34</strain>
    </source>
</reference>
<evidence type="ECO:0000256" key="4">
    <source>
        <dbReference type="ARBA" id="ARBA00022989"/>
    </source>
</evidence>
<feature type="transmembrane region" description="Helical" evidence="6">
    <location>
        <begin position="164"/>
        <end position="183"/>
    </location>
</feature>
<evidence type="ECO:0000256" key="6">
    <source>
        <dbReference type="SAM" id="Phobius"/>
    </source>
</evidence>
<comment type="similarity">
    <text evidence="2">Belongs to the autoinducer-2 exporter (AI-2E) (TC 2.A.86) family.</text>
</comment>